<proteinExistence type="predicted"/>
<dbReference type="SUPFAM" id="SSF143503">
    <property type="entry name" value="PUG domain-like"/>
    <property type="match status" value="1"/>
</dbReference>
<dbReference type="EMBL" id="WHVB01000003">
    <property type="protein sequence ID" value="KAF8484570.1"/>
    <property type="molecule type" value="Genomic_DNA"/>
</dbReference>
<comment type="caution">
    <text evidence="3">The sequence shown here is derived from an EMBL/GenBank/DDBJ whole genome shotgun (WGS) entry which is preliminary data.</text>
</comment>
<dbReference type="OrthoDB" id="49605at2759"/>
<reference evidence="3" key="2">
    <citation type="journal article" date="2020" name="Nat. Commun.">
        <title>Large-scale genome sequencing of mycorrhizal fungi provides insights into the early evolution of symbiotic traits.</title>
        <authorList>
            <person name="Miyauchi S."/>
            <person name="Kiss E."/>
            <person name="Kuo A."/>
            <person name="Drula E."/>
            <person name="Kohler A."/>
            <person name="Sanchez-Garcia M."/>
            <person name="Morin E."/>
            <person name="Andreopoulos B."/>
            <person name="Barry K.W."/>
            <person name="Bonito G."/>
            <person name="Buee M."/>
            <person name="Carver A."/>
            <person name="Chen C."/>
            <person name="Cichocki N."/>
            <person name="Clum A."/>
            <person name="Culley D."/>
            <person name="Crous P.W."/>
            <person name="Fauchery L."/>
            <person name="Girlanda M."/>
            <person name="Hayes R.D."/>
            <person name="Keri Z."/>
            <person name="LaButti K."/>
            <person name="Lipzen A."/>
            <person name="Lombard V."/>
            <person name="Magnuson J."/>
            <person name="Maillard F."/>
            <person name="Murat C."/>
            <person name="Nolan M."/>
            <person name="Ohm R.A."/>
            <person name="Pangilinan J."/>
            <person name="Pereira M.F."/>
            <person name="Perotto S."/>
            <person name="Peter M."/>
            <person name="Pfister S."/>
            <person name="Riley R."/>
            <person name="Sitrit Y."/>
            <person name="Stielow J.B."/>
            <person name="Szollosi G."/>
            <person name="Zifcakova L."/>
            <person name="Stursova M."/>
            <person name="Spatafora J.W."/>
            <person name="Tedersoo L."/>
            <person name="Vaario L.M."/>
            <person name="Yamada A."/>
            <person name="Yan M."/>
            <person name="Wang P."/>
            <person name="Xu J."/>
            <person name="Bruns T."/>
            <person name="Baldrian P."/>
            <person name="Vilgalys R."/>
            <person name="Dunand C."/>
            <person name="Henrissat B."/>
            <person name="Grigoriev I.V."/>
            <person name="Hibbett D."/>
            <person name="Nagy L.G."/>
            <person name="Martin F.M."/>
        </authorList>
    </citation>
    <scope>NUCLEOTIDE SEQUENCE</scope>
    <source>
        <strain evidence="3">Prilba</strain>
    </source>
</reference>
<name>A0A9P5N283_9AGAM</name>
<evidence type="ECO:0000256" key="1">
    <source>
        <dbReference type="SAM" id="MobiDB-lite"/>
    </source>
</evidence>
<reference evidence="3" key="1">
    <citation type="submission" date="2019-10" db="EMBL/GenBank/DDBJ databases">
        <authorList>
            <consortium name="DOE Joint Genome Institute"/>
            <person name="Kuo A."/>
            <person name="Miyauchi S."/>
            <person name="Kiss E."/>
            <person name="Drula E."/>
            <person name="Kohler A."/>
            <person name="Sanchez-Garcia M."/>
            <person name="Andreopoulos B."/>
            <person name="Barry K.W."/>
            <person name="Bonito G."/>
            <person name="Buee M."/>
            <person name="Carver A."/>
            <person name="Chen C."/>
            <person name="Cichocki N."/>
            <person name="Clum A."/>
            <person name="Culley D."/>
            <person name="Crous P.W."/>
            <person name="Fauchery L."/>
            <person name="Girlanda M."/>
            <person name="Hayes R."/>
            <person name="Keri Z."/>
            <person name="LaButti K."/>
            <person name="Lipzen A."/>
            <person name="Lombard V."/>
            <person name="Magnuson J."/>
            <person name="Maillard F."/>
            <person name="Morin E."/>
            <person name="Murat C."/>
            <person name="Nolan M."/>
            <person name="Ohm R."/>
            <person name="Pangilinan J."/>
            <person name="Pereira M."/>
            <person name="Perotto S."/>
            <person name="Peter M."/>
            <person name="Riley R."/>
            <person name="Sitrit Y."/>
            <person name="Stielow B."/>
            <person name="Szollosi G."/>
            <person name="Zifcakova L."/>
            <person name="Stursova M."/>
            <person name="Spatafora J.W."/>
            <person name="Tedersoo L."/>
            <person name="Vaario L.-M."/>
            <person name="Yamada A."/>
            <person name="Yan M."/>
            <person name="Wang P."/>
            <person name="Xu J."/>
            <person name="Bruns T."/>
            <person name="Baldrian P."/>
            <person name="Vilgalys R."/>
            <person name="Henrissat B."/>
            <person name="Grigoriev I.V."/>
            <person name="Hibbett D."/>
            <person name="Nagy L.G."/>
            <person name="Martin F.M."/>
        </authorList>
    </citation>
    <scope>NUCLEOTIDE SEQUENCE</scope>
    <source>
        <strain evidence="3">Prilba</strain>
    </source>
</reference>
<gene>
    <name evidence="3" type="ORF">DFH94DRAFT_688975</name>
</gene>
<feature type="region of interest" description="Disordered" evidence="1">
    <location>
        <begin position="1"/>
        <end position="73"/>
    </location>
</feature>
<feature type="compositionally biased region" description="Polar residues" evidence="1">
    <location>
        <begin position="1"/>
        <end position="11"/>
    </location>
</feature>
<protein>
    <recommendedName>
        <fullName evidence="2">PUB domain-containing protein</fullName>
    </recommendedName>
</protein>
<dbReference type="InterPro" id="IPR018997">
    <property type="entry name" value="PUB_domain"/>
</dbReference>
<dbReference type="Proteomes" id="UP000759537">
    <property type="component" value="Unassembled WGS sequence"/>
</dbReference>
<feature type="domain" description="PUB" evidence="2">
    <location>
        <begin position="111"/>
        <end position="176"/>
    </location>
</feature>
<feature type="compositionally biased region" description="Low complexity" evidence="1">
    <location>
        <begin position="47"/>
        <end position="61"/>
    </location>
</feature>
<evidence type="ECO:0000313" key="3">
    <source>
        <dbReference type="EMBL" id="KAF8484570.1"/>
    </source>
</evidence>
<organism evidence="3 4">
    <name type="scientific">Russula ochroleuca</name>
    <dbReference type="NCBI Taxonomy" id="152965"/>
    <lineage>
        <taxon>Eukaryota</taxon>
        <taxon>Fungi</taxon>
        <taxon>Dikarya</taxon>
        <taxon>Basidiomycota</taxon>
        <taxon>Agaricomycotina</taxon>
        <taxon>Agaricomycetes</taxon>
        <taxon>Russulales</taxon>
        <taxon>Russulaceae</taxon>
        <taxon>Russula</taxon>
    </lineage>
</organism>
<accession>A0A9P5N283</accession>
<feature type="compositionally biased region" description="Basic and acidic residues" evidence="1">
    <location>
        <begin position="32"/>
        <end position="44"/>
    </location>
</feature>
<sequence>MSQPLSPSTEHLSILDVQEDIPQPRSAISDSARQERLAALERRLNSRRSTTDSLDTSQSGSMDIVQDPQPFDANHPKRIEFRRLVDPGIIRPNSKEVALRSLHVNLKSPFTLSKIAENLLHEPDNPKFRQFKSTNTIIKRDLVDPKGALEYAVAMGFRPEVDHFQPYYTFNKKHMTELRIGAAILREAIQATEKEEDEGLKVRTAKAEEEMRIKRAKEAFLDDRKAQMLRAERERMIRHQEETKPTELPSP</sequence>
<dbReference type="Pfam" id="PF09409">
    <property type="entry name" value="PUB"/>
    <property type="match status" value="1"/>
</dbReference>
<dbReference type="CDD" id="cd09212">
    <property type="entry name" value="PUB"/>
    <property type="match status" value="1"/>
</dbReference>
<keyword evidence="4" id="KW-1185">Reference proteome</keyword>
<dbReference type="Gene3D" id="1.20.58.2190">
    <property type="match status" value="1"/>
</dbReference>
<dbReference type="InterPro" id="IPR036339">
    <property type="entry name" value="PUB-like_dom_sf"/>
</dbReference>
<dbReference type="AlphaFoldDB" id="A0A9P5N283"/>
<evidence type="ECO:0000259" key="2">
    <source>
        <dbReference type="Pfam" id="PF09409"/>
    </source>
</evidence>
<evidence type="ECO:0000313" key="4">
    <source>
        <dbReference type="Proteomes" id="UP000759537"/>
    </source>
</evidence>